<evidence type="ECO:0000313" key="3">
    <source>
        <dbReference type="Proteomes" id="UP001479436"/>
    </source>
</evidence>
<gene>
    <name evidence="2" type="ORF">K7432_018114</name>
</gene>
<protein>
    <submittedName>
        <fullName evidence="2">Uncharacterized protein</fullName>
    </submittedName>
</protein>
<feature type="compositionally biased region" description="Polar residues" evidence="1">
    <location>
        <begin position="159"/>
        <end position="173"/>
    </location>
</feature>
<organism evidence="2 3">
    <name type="scientific">Basidiobolus ranarum</name>
    <dbReference type="NCBI Taxonomy" id="34480"/>
    <lineage>
        <taxon>Eukaryota</taxon>
        <taxon>Fungi</taxon>
        <taxon>Fungi incertae sedis</taxon>
        <taxon>Zoopagomycota</taxon>
        <taxon>Entomophthoromycotina</taxon>
        <taxon>Basidiobolomycetes</taxon>
        <taxon>Basidiobolales</taxon>
        <taxon>Basidiobolaceae</taxon>
        <taxon>Basidiobolus</taxon>
    </lineage>
</organism>
<feature type="region of interest" description="Disordered" evidence="1">
    <location>
        <begin position="147"/>
        <end position="173"/>
    </location>
</feature>
<accession>A0ABR2WCJ5</accession>
<keyword evidence="3" id="KW-1185">Reference proteome</keyword>
<feature type="region of interest" description="Disordered" evidence="1">
    <location>
        <begin position="25"/>
        <end position="50"/>
    </location>
</feature>
<name>A0ABR2WCJ5_9FUNG</name>
<sequence length="248" mass="28702">MSKILEPVTIGGIPIGLKNLAKLQRPSTSPALEKGKSQEKYENRERNKRVRKDDIEPYELDLALTQTPAMFTDESRKSKNLFLPPPSRSMTSKHELNEPKLEEHFEIDLESIAIDGDGFFQEQEHIFASMDDLRCAENDHFEEQNSLENNDSLELPENNRLNQSQPTTRTTTENVKQKIKELESLFQKSFDKMISLIMANDAFKEEIFMDFHEVQVNLDERDTALNNKWESVRGSALQLRKFAENELV</sequence>
<evidence type="ECO:0000313" key="2">
    <source>
        <dbReference type="EMBL" id="KAK9751391.1"/>
    </source>
</evidence>
<proteinExistence type="predicted"/>
<dbReference type="Proteomes" id="UP001479436">
    <property type="component" value="Unassembled WGS sequence"/>
</dbReference>
<dbReference type="EMBL" id="JASJQH010005072">
    <property type="protein sequence ID" value="KAK9751391.1"/>
    <property type="molecule type" value="Genomic_DNA"/>
</dbReference>
<reference evidence="2 3" key="1">
    <citation type="submission" date="2023-04" db="EMBL/GenBank/DDBJ databases">
        <title>Genome of Basidiobolus ranarum AG-B5.</title>
        <authorList>
            <person name="Stajich J.E."/>
            <person name="Carter-House D."/>
            <person name="Gryganskyi A."/>
        </authorList>
    </citation>
    <scope>NUCLEOTIDE SEQUENCE [LARGE SCALE GENOMIC DNA]</scope>
    <source>
        <strain evidence="2 3">AG-B5</strain>
    </source>
</reference>
<feature type="compositionally biased region" description="Basic and acidic residues" evidence="1">
    <location>
        <begin position="33"/>
        <end position="50"/>
    </location>
</feature>
<comment type="caution">
    <text evidence="2">The sequence shown here is derived from an EMBL/GenBank/DDBJ whole genome shotgun (WGS) entry which is preliminary data.</text>
</comment>
<evidence type="ECO:0000256" key="1">
    <source>
        <dbReference type="SAM" id="MobiDB-lite"/>
    </source>
</evidence>